<dbReference type="PROSITE" id="PS50005">
    <property type="entry name" value="TPR"/>
    <property type="match status" value="1"/>
</dbReference>
<feature type="region of interest" description="Disordered" evidence="3">
    <location>
        <begin position="1"/>
        <end position="26"/>
    </location>
</feature>
<proteinExistence type="predicted"/>
<evidence type="ECO:0000313" key="5">
    <source>
        <dbReference type="EMBL" id="CAB4947319.1"/>
    </source>
</evidence>
<keyword evidence="1" id="KW-0677">Repeat</keyword>
<evidence type="ECO:0000256" key="4">
    <source>
        <dbReference type="SAM" id="Phobius"/>
    </source>
</evidence>
<dbReference type="Gene3D" id="1.25.40.10">
    <property type="entry name" value="Tetratricopeptide repeat domain"/>
    <property type="match status" value="2"/>
</dbReference>
<feature type="transmembrane region" description="Helical" evidence="4">
    <location>
        <begin position="240"/>
        <end position="257"/>
    </location>
</feature>
<evidence type="ECO:0000256" key="2">
    <source>
        <dbReference type="ARBA" id="ARBA00022803"/>
    </source>
</evidence>
<dbReference type="GO" id="GO:0051879">
    <property type="term" value="F:Hsp90 protein binding"/>
    <property type="evidence" value="ECO:0007669"/>
    <property type="project" value="TreeGrafter"/>
</dbReference>
<accession>A0A6J7JXB0</accession>
<sequence length="322" mass="35104">MTDADPVAGAWPDPAEDAAERAAALSDVGRHADAEALLRRALATDPEDAGLQAALAHVLLALGRSTEALEHAERTIALAPEVGYGHALRSIALGTDLRRRREAVDAAREAVRLDPEDPSCHQILAVACLRSRWWPEALDAADRAIALDPEDADAHGVRGAALMGSGRPAEAEDAYREALRLAPEDGDALHDLGLAVGVQGRGRRDEARRLLVDAARADPTDEHVRRSVLSALRRATYGRWVWLLVAYALFRAAGFLLGDDPVARGPGTVLWLLVALAVAAFLVVRGRRRRARMPAVERRLLDDGRWTSRVPRPRTRPTRRRR</sequence>
<keyword evidence="4" id="KW-0812">Transmembrane</keyword>
<reference evidence="5" key="1">
    <citation type="submission" date="2020-05" db="EMBL/GenBank/DDBJ databases">
        <authorList>
            <person name="Chiriac C."/>
            <person name="Salcher M."/>
            <person name="Ghai R."/>
            <person name="Kavagutti S V."/>
        </authorList>
    </citation>
    <scope>NUCLEOTIDE SEQUENCE</scope>
</reference>
<dbReference type="Pfam" id="PF14559">
    <property type="entry name" value="TPR_19"/>
    <property type="match status" value="1"/>
</dbReference>
<keyword evidence="2" id="KW-0802">TPR repeat</keyword>
<dbReference type="EMBL" id="CAFBMK010000304">
    <property type="protein sequence ID" value="CAB4947319.1"/>
    <property type="molecule type" value="Genomic_DNA"/>
</dbReference>
<protein>
    <submittedName>
        <fullName evidence="5">Unannotated protein</fullName>
    </submittedName>
</protein>
<evidence type="ECO:0000256" key="1">
    <source>
        <dbReference type="ARBA" id="ARBA00022737"/>
    </source>
</evidence>
<name>A0A6J7JXB0_9ZZZZ</name>
<dbReference type="InterPro" id="IPR011990">
    <property type="entry name" value="TPR-like_helical_dom_sf"/>
</dbReference>
<dbReference type="InterPro" id="IPR019734">
    <property type="entry name" value="TPR_rpt"/>
</dbReference>
<dbReference type="SMART" id="SM00028">
    <property type="entry name" value="TPR"/>
    <property type="match status" value="4"/>
</dbReference>
<keyword evidence="4" id="KW-1133">Transmembrane helix</keyword>
<dbReference type="PANTHER" id="PTHR22904">
    <property type="entry name" value="TPR REPEAT CONTAINING PROTEIN"/>
    <property type="match status" value="1"/>
</dbReference>
<keyword evidence="4" id="KW-0472">Membrane</keyword>
<gene>
    <name evidence="5" type="ORF">UFOPK3564_03301</name>
</gene>
<dbReference type="PANTHER" id="PTHR22904:SF533">
    <property type="entry name" value="HSP70-HSP90 ORGANIZING PROTEIN 3"/>
    <property type="match status" value="1"/>
</dbReference>
<dbReference type="Pfam" id="PF13432">
    <property type="entry name" value="TPR_16"/>
    <property type="match status" value="1"/>
</dbReference>
<feature type="transmembrane region" description="Helical" evidence="4">
    <location>
        <begin position="263"/>
        <end position="284"/>
    </location>
</feature>
<evidence type="ECO:0000256" key="3">
    <source>
        <dbReference type="SAM" id="MobiDB-lite"/>
    </source>
</evidence>
<dbReference type="SUPFAM" id="SSF48452">
    <property type="entry name" value="TPR-like"/>
    <property type="match status" value="1"/>
</dbReference>
<dbReference type="AlphaFoldDB" id="A0A6J7JXB0"/>
<organism evidence="5">
    <name type="scientific">freshwater metagenome</name>
    <dbReference type="NCBI Taxonomy" id="449393"/>
    <lineage>
        <taxon>unclassified sequences</taxon>
        <taxon>metagenomes</taxon>
        <taxon>ecological metagenomes</taxon>
    </lineage>
</organism>